<gene>
    <name evidence="2" type="ORF">CEXT_587131</name>
</gene>
<dbReference type="EMBL" id="BPLR01008435">
    <property type="protein sequence ID" value="GIY24660.1"/>
    <property type="molecule type" value="Genomic_DNA"/>
</dbReference>
<feature type="compositionally biased region" description="Basic and acidic residues" evidence="1">
    <location>
        <begin position="54"/>
        <end position="74"/>
    </location>
</feature>
<keyword evidence="3" id="KW-1185">Reference proteome</keyword>
<feature type="region of interest" description="Disordered" evidence="1">
    <location>
        <begin position="26"/>
        <end position="74"/>
    </location>
</feature>
<evidence type="ECO:0000313" key="2">
    <source>
        <dbReference type="EMBL" id="GIY24660.1"/>
    </source>
</evidence>
<sequence>MVSSFPSISGYEENRYCTLSIDTDLDSDGIQLSEPSRDRGDTNSIPSLPISLRNRMERDKMDYMKKLSKKGKEK</sequence>
<evidence type="ECO:0000313" key="3">
    <source>
        <dbReference type="Proteomes" id="UP001054945"/>
    </source>
</evidence>
<proteinExistence type="predicted"/>
<organism evidence="2 3">
    <name type="scientific">Caerostris extrusa</name>
    <name type="common">Bark spider</name>
    <name type="synonym">Caerostris bankana</name>
    <dbReference type="NCBI Taxonomy" id="172846"/>
    <lineage>
        <taxon>Eukaryota</taxon>
        <taxon>Metazoa</taxon>
        <taxon>Ecdysozoa</taxon>
        <taxon>Arthropoda</taxon>
        <taxon>Chelicerata</taxon>
        <taxon>Arachnida</taxon>
        <taxon>Araneae</taxon>
        <taxon>Araneomorphae</taxon>
        <taxon>Entelegynae</taxon>
        <taxon>Araneoidea</taxon>
        <taxon>Araneidae</taxon>
        <taxon>Caerostris</taxon>
    </lineage>
</organism>
<dbReference type="AlphaFoldDB" id="A0AAV4RSG4"/>
<dbReference type="Proteomes" id="UP001054945">
    <property type="component" value="Unassembled WGS sequence"/>
</dbReference>
<protein>
    <submittedName>
        <fullName evidence="2">Uncharacterized protein</fullName>
    </submittedName>
</protein>
<name>A0AAV4RSG4_CAEEX</name>
<comment type="caution">
    <text evidence="2">The sequence shown here is derived from an EMBL/GenBank/DDBJ whole genome shotgun (WGS) entry which is preliminary data.</text>
</comment>
<reference evidence="2 3" key="1">
    <citation type="submission" date="2021-06" db="EMBL/GenBank/DDBJ databases">
        <title>Caerostris extrusa draft genome.</title>
        <authorList>
            <person name="Kono N."/>
            <person name="Arakawa K."/>
        </authorList>
    </citation>
    <scope>NUCLEOTIDE SEQUENCE [LARGE SCALE GENOMIC DNA]</scope>
</reference>
<accession>A0AAV4RSG4</accession>
<evidence type="ECO:0000256" key="1">
    <source>
        <dbReference type="SAM" id="MobiDB-lite"/>
    </source>
</evidence>